<dbReference type="EMBL" id="JASVWF010000008">
    <property type="protein sequence ID" value="MDL5159889.1"/>
    <property type="molecule type" value="Genomic_DNA"/>
</dbReference>
<evidence type="ECO:0000313" key="2">
    <source>
        <dbReference type="Proteomes" id="UP001231924"/>
    </source>
</evidence>
<evidence type="ECO:0000313" key="1">
    <source>
        <dbReference type="EMBL" id="MDL5159889.1"/>
    </source>
</evidence>
<proteinExistence type="predicted"/>
<name>A0ABT7MGT6_9PSEU</name>
<reference evidence="1 2" key="1">
    <citation type="submission" date="2023-06" db="EMBL/GenBank/DDBJ databases">
        <title>Actinomycetospora Odt1-22.</title>
        <authorList>
            <person name="Supong K."/>
        </authorList>
    </citation>
    <scope>NUCLEOTIDE SEQUENCE [LARGE SCALE GENOMIC DNA]</scope>
    <source>
        <strain evidence="1 2">Odt1-22</strain>
    </source>
</reference>
<accession>A0ABT7MGT6</accession>
<sequence length="187" mass="20655">MPDDHRLEPAVFAHVHRSPDEEGSPGLLVLPDLVLVPHPSAALLDHGVELEVVVVSTASTSPSHVERIRVSKAGEFSVVHGAPPVLTLVLERPAANPCCLVGLPEEAELIALRAREKQDLWGALRELDRVPELPTAVEPSTLEVLRGFEDKPRPPAWPEPTLFADRDENENAERSVGSMLRWLFFRR</sequence>
<dbReference type="RefSeq" id="WP_286056492.1">
    <property type="nucleotide sequence ID" value="NZ_JASVWF010000008.1"/>
</dbReference>
<organism evidence="1 2">
    <name type="scientific">Actinomycetospora termitidis</name>
    <dbReference type="NCBI Taxonomy" id="3053470"/>
    <lineage>
        <taxon>Bacteria</taxon>
        <taxon>Bacillati</taxon>
        <taxon>Actinomycetota</taxon>
        <taxon>Actinomycetes</taxon>
        <taxon>Pseudonocardiales</taxon>
        <taxon>Pseudonocardiaceae</taxon>
        <taxon>Actinomycetospora</taxon>
    </lineage>
</organism>
<protein>
    <submittedName>
        <fullName evidence="1">Uncharacterized protein</fullName>
    </submittedName>
</protein>
<gene>
    <name evidence="1" type="ORF">QRT03_28235</name>
</gene>
<keyword evidence="2" id="KW-1185">Reference proteome</keyword>
<dbReference type="Proteomes" id="UP001231924">
    <property type="component" value="Unassembled WGS sequence"/>
</dbReference>
<comment type="caution">
    <text evidence="1">The sequence shown here is derived from an EMBL/GenBank/DDBJ whole genome shotgun (WGS) entry which is preliminary data.</text>
</comment>